<dbReference type="PROSITE" id="PS51352">
    <property type="entry name" value="THIOREDOXIN_2"/>
    <property type="match status" value="1"/>
</dbReference>
<dbReference type="Gene3D" id="3.40.30.10">
    <property type="entry name" value="Glutaredoxin"/>
    <property type="match status" value="1"/>
</dbReference>
<keyword evidence="8" id="KW-1185">Reference proteome</keyword>
<comment type="similarity">
    <text evidence="1">Belongs to the thioredoxin family. DsbA subfamily.</text>
</comment>
<dbReference type="AlphaFoldDB" id="A0A5C4SW90"/>
<evidence type="ECO:0000313" key="7">
    <source>
        <dbReference type="EMBL" id="TNJ57747.1"/>
    </source>
</evidence>
<dbReference type="GO" id="GO:0016491">
    <property type="term" value="F:oxidoreductase activity"/>
    <property type="evidence" value="ECO:0007669"/>
    <property type="project" value="UniProtKB-KW"/>
</dbReference>
<organism evidence="7 8">
    <name type="scientific">Paenibacillus hemerocallicola</name>
    <dbReference type="NCBI Taxonomy" id="1172614"/>
    <lineage>
        <taxon>Bacteria</taxon>
        <taxon>Bacillati</taxon>
        <taxon>Bacillota</taxon>
        <taxon>Bacilli</taxon>
        <taxon>Bacillales</taxon>
        <taxon>Paenibacillaceae</taxon>
        <taxon>Paenibacillus</taxon>
    </lineage>
</organism>
<accession>A0A5C4SW90</accession>
<evidence type="ECO:0000259" key="6">
    <source>
        <dbReference type="PROSITE" id="PS51352"/>
    </source>
</evidence>
<dbReference type="InterPro" id="IPR012336">
    <property type="entry name" value="Thioredoxin-like_fold"/>
</dbReference>
<dbReference type="SUPFAM" id="SSF52833">
    <property type="entry name" value="Thioredoxin-like"/>
    <property type="match status" value="1"/>
</dbReference>
<dbReference type="Pfam" id="PF13462">
    <property type="entry name" value="Thioredoxin_4"/>
    <property type="match status" value="1"/>
</dbReference>
<name>A0A5C4SW90_9BACL</name>
<keyword evidence="4" id="KW-1015">Disulfide bond</keyword>
<evidence type="ECO:0000256" key="4">
    <source>
        <dbReference type="ARBA" id="ARBA00023157"/>
    </source>
</evidence>
<comment type="caution">
    <text evidence="7">The sequence shown here is derived from an EMBL/GenBank/DDBJ whole genome shotgun (WGS) entry which is preliminary data.</text>
</comment>
<evidence type="ECO:0000256" key="5">
    <source>
        <dbReference type="ARBA" id="ARBA00023284"/>
    </source>
</evidence>
<gene>
    <name evidence="7" type="ORF">FE784_38305</name>
</gene>
<protein>
    <submittedName>
        <fullName evidence="7">DsbA family protein</fullName>
    </submittedName>
</protein>
<dbReference type="InterPro" id="IPR036249">
    <property type="entry name" value="Thioredoxin-like_sf"/>
</dbReference>
<dbReference type="InterPro" id="IPR013766">
    <property type="entry name" value="Thioredoxin_domain"/>
</dbReference>
<dbReference type="PANTHER" id="PTHR13887:SF14">
    <property type="entry name" value="DISULFIDE BOND FORMATION PROTEIN D"/>
    <property type="match status" value="1"/>
</dbReference>
<proteinExistence type="inferred from homology"/>
<evidence type="ECO:0000256" key="2">
    <source>
        <dbReference type="ARBA" id="ARBA00022729"/>
    </source>
</evidence>
<keyword evidence="3" id="KW-0560">Oxidoreductase</keyword>
<dbReference type="Proteomes" id="UP000307943">
    <property type="component" value="Unassembled WGS sequence"/>
</dbReference>
<keyword evidence="2" id="KW-0732">Signal</keyword>
<evidence type="ECO:0000313" key="8">
    <source>
        <dbReference type="Proteomes" id="UP000307943"/>
    </source>
</evidence>
<reference evidence="7 8" key="1">
    <citation type="submission" date="2019-05" db="EMBL/GenBank/DDBJ databases">
        <title>We sequenced the genome of Paenibacillus hemerocallicola KCTC 33185 for further insight into its adaptation and study the phylogeny of Paenibacillus.</title>
        <authorList>
            <person name="Narsing Rao M.P."/>
        </authorList>
    </citation>
    <scope>NUCLEOTIDE SEQUENCE [LARGE SCALE GENOMIC DNA]</scope>
    <source>
        <strain evidence="7 8">KCTC 33185</strain>
    </source>
</reference>
<dbReference type="EMBL" id="VDCQ01000101">
    <property type="protein sequence ID" value="TNJ57747.1"/>
    <property type="molecule type" value="Genomic_DNA"/>
</dbReference>
<dbReference type="PANTHER" id="PTHR13887">
    <property type="entry name" value="GLUTATHIONE S-TRANSFERASE KAPPA"/>
    <property type="match status" value="1"/>
</dbReference>
<dbReference type="OrthoDB" id="117402at2"/>
<feature type="domain" description="Thioredoxin" evidence="6">
    <location>
        <begin position="7"/>
        <end position="204"/>
    </location>
</feature>
<evidence type="ECO:0000256" key="3">
    <source>
        <dbReference type="ARBA" id="ARBA00023002"/>
    </source>
</evidence>
<sequence length="207" mass="22888">MWITAVTVVAIIALVIIFKPKPGPVDFAYDKLPVMGSTDAPVKIVEFGDYKCPSCQYFSQEIAPQLEKDYIDKGLASLHFMNFTFLGPDSTTAALAAQSVYHQSNEAYWKFYDALYKNQGNENIQWATPDFLTNLIRSQGIAVDADKVMNDIKNKTYADEVDEHNAKARKSGVTGTPSLFINGVKLGNSMDYDAIKAAIDQALKGEQ</sequence>
<keyword evidence="5" id="KW-0676">Redox-active center</keyword>
<evidence type="ECO:0000256" key="1">
    <source>
        <dbReference type="ARBA" id="ARBA00005791"/>
    </source>
</evidence>